<evidence type="ECO:0000256" key="1">
    <source>
        <dbReference type="SAM" id="SignalP"/>
    </source>
</evidence>
<proteinExistence type="predicted"/>
<keyword evidence="1" id="KW-0732">Signal</keyword>
<dbReference type="AlphaFoldDB" id="A0ABD0QBX1"/>
<evidence type="ECO:0000313" key="2">
    <source>
        <dbReference type="EMBL" id="KAL0182446.1"/>
    </source>
</evidence>
<feature type="chain" id="PRO_5044788517" evidence="1">
    <location>
        <begin position="18"/>
        <end position="62"/>
    </location>
</feature>
<dbReference type="EMBL" id="JAMKFB020000010">
    <property type="protein sequence ID" value="KAL0182446.1"/>
    <property type="molecule type" value="Genomic_DNA"/>
</dbReference>
<keyword evidence="3" id="KW-1185">Reference proteome</keyword>
<comment type="caution">
    <text evidence="2">The sequence shown here is derived from an EMBL/GenBank/DDBJ whole genome shotgun (WGS) entry which is preliminary data.</text>
</comment>
<feature type="non-terminal residue" evidence="2">
    <location>
        <position position="62"/>
    </location>
</feature>
<feature type="non-terminal residue" evidence="2">
    <location>
        <position position="1"/>
    </location>
</feature>
<evidence type="ECO:0000313" key="3">
    <source>
        <dbReference type="Proteomes" id="UP001529510"/>
    </source>
</evidence>
<organism evidence="2 3">
    <name type="scientific">Cirrhinus mrigala</name>
    <name type="common">Mrigala</name>
    <dbReference type="NCBI Taxonomy" id="683832"/>
    <lineage>
        <taxon>Eukaryota</taxon>
        <taxon>Metazoa</taxon>
        <taxon>Chordata</taxon>
        <taxon>Craniata</taxon>
        <taxon>Vertebrata</taxon>
        <taxon>Euteleostomi</taxon>
        <taxon>Actinopterygii</taxon>
        <taxon>Neopterygii</taxon>
        <taxon>Teleostei</taxon>
        <taxon>Ostariophysi</taxon>
        <taxon>Cypriniformes</taxon>
        <taxon>Cyprinidae</taxon>
        <taxon>Labeoninae</taxon>
        <taxon>Labeonini</taxon>
        <taxon>Cirrhinus</taxon>
    </lineage>
</organism>
<protein>
    <submittedName>
        <fullName evidence="2">Uncharacterized protein</fullName>
    </submittedName>
</protein>
<reference evidence="2 3" key="1">
    <citation type="submission" date="2024-05" db="EMBL/GenBank/DDBJ databases">
        <title>Genome sequencing and assembly of Indian major carp, Cirrhinus mrigala (Hamilton, 1822).</title>
        <authorList>
            <person name="Mohindra V."/>
            <person name="Chowdhury L.M."/>
            <person name="Lal K."/>
            <person name="Jena J.K."/>
        </authorList>
    </citation>
    <scope>NUCLEOTIDE SEQUENCE [LARGE SCALE GENOMIC DNA]</scope>
    <source>
        <strain evidence="2">CM1030</strain>
        <tissue evidence="2">Blood</tissue>
    </source>
</reference>
<dbReference type="Proteomes" id="UP001529510">
    <property type="component" value="Unassembled WGS sequence"/>
</dbReference>
<sequence length="62" mass="7145">LLWVLVLSLFYVHHHWGVWREHLSASAGHIRPSYLRSFWDSSMCAACVSGNEGGSSPQIRYW</sequence>
<feature type="signal peptide" evidence="1">
    <location>
        <begin position="1"/>
        <end position="17"/>
    </location>
</feature>
<accession>A0ABD0QBX1</accession>
<name>A0ABD0QBX1_CIRMR</name>
<gene>
    <name evidence="2" type="ORF">M9458_021821</name>
</gene>